<dbReference type="EMBL" id="MVBM01000006">
    <property type="protein sequence ID" value="OOK70413.1"/>
    <property type="molecule type" value="Genomic_DNA"/>
</dbReference>
<dbReference type="Proteomes" id="UP000189229">
    <property type="component" value="Unassembled WGS sequence"/>
</dbReference>
<evidence type="ECO:0000313" key="1">
    <source>
        <dbReference type="EMBL" id="OOK70413.1"/>
    </source>
</evidence>
<evidence type="ECO:0000313" key="2">
    <source>
        <dbReference type="Proteomes" id="UP000189229"/>
    </source>
</evidence>
<name>A0A1V3WTU5_MYCKA</name>
<proteinExistence type="predicted"/>
<dbReference type="AlphaFoldDB" id="A0A1V3WTU5"/>
<accession>A0A1V3WTU5</accession>
<gene>
    <name evidence="1" type="ORF">BZL30_6103</name>
</gene>
<reference evidence="1 2" key="1">
    <citation type="submission" date="2017-02" db="EMBL/GenBank/DDBJ databases">
        <title>Complete genome sequences of Mycobacterium kansasii strains isolated from rhesus macaques.</title>
        <authorList>
            <person name="Panda A."/>
            <person name="Nagaraj S."/>
            <person name="Zhao X."/>
            <person name="Tettelin H."/>
            <person name="Detolla L.J."/>
        </authorList>
    </citation>
    <scope>NUCLEOTIDE SEQUENCE [LARGE SCALE GENOMIC DNA]</scope>
    <source>
        <strain evidence="1 2">11-3813</strain>
    </source>
</reference>
<sequence length="117" mass="12929">MPRRGNDTSLMSAPLQRGHHCCTGKVVAPQSPQQLPISCGLSFGQVEMSGARAFCIAQSFVVGRRIIRFTEQYNSIQTEWKYHSRHLRSAGPTAADGGLRALRYLLQIALPTKLNSM</sequence>
<comment type="caution">
    <text evidence="1">The sequence shown here is derived from an EMBL/GenBank/DDBJ whole genome shotgun (WGS) entry which is preliminary data.</text>
</comment>
<protein>
    <submittedName>
        <fullName evidence="1">Uncharacterized protein</fullName>
    </submittedName>
</protein>
<organism evidence="1 2">
    <name type="scientific">Mycobacterium kansasii</name>
    <dbReference type="NCBI Taxonomy" id="1768"/>
    <lineage>
        <taxon>Bacteria</taxon>
        <taxon>Bacillati</taxon>
        <taxon>Actinomycetota</taxon>
        <taxon>Actinomycetes</taxon>
        <taxon>Mycobacteriales</taxon>
        <taxon>Mycobacteriaceae</taxon>
        <taxon>Mycobacterium</taxon>
    </lineage>
</organism>